<evidence type="ECO:0000313" key="11">
    <source>
        <dbReference type="Proteomes" id="UP000265120"/>
    </source>
</evidence>
<dbReference type="Gene3D" id="3.40.50.300">
    <property type="entry name" value="P-loop containing nucleotide triphosphate hydrolases"/>
    <property type="match status" value="1"/>
</dbReference>
<reference evidence="10 11" key="1">
    <citation type="journal article" date="2014" name="Nat. Genet.">
        <title>Whole-genome sequence of a flatfish provides insights into ZW sex chromosome evolution and adaptation to a benthic lifestyle.</title>
        <authorList>
            <person name="Chen S."/>
            <person name="Zhang G."/>
            <person name="Shao C."/>
            <person name="Huang Q."/>
            <person name="Liu G."/>
            <person name="Zhang P."/>
            <person name="Song W."/>
            <person name="An N."/>
            <person name="Chalopin D."/>
            <person name="Volff J.N."/>
            <person name="Hong Y."/>
            <person name="Li Q."/>
            <person name="Sha Z."/>
            <person name="Zhou H."/>
            <person name="Xie M."/>
            <person name="Yu Q."/>
            <person name="Liu Y."/>
            <person name="Xiang H."/>
            <person name="Wang N."/>
            <person name="Wu K."/>
            <person name="Yang C."/>
            <person name="Zhou Q."/>
            <person name="Liao X."/>
            <person name="Yang L."/>
            <person name="Hu Q."/>
            <person name="Zhang J."/>
            <person name="Meng L."/>
            <person name="Jin L."/>
            <person name="Tian Y."/>
            <person name="Lian J."/>
            <person name="Yang J."/>
            <person name="Miao G."/>
            <person name="Liu S."/>
            <person name="Liang Z."/>
            <person name="Yan F."/>
            <person name="Li Y."/>
            <person name="Sun B."/>
            <person name="Zhang H."/>
            <person name="Zhang J."/>
            <person name="Zhu Y."/>
            <person name="Du M."/>
            <person name="Zhao Y."/>
            <person name="Schartl M."/>
            <person name="Tang Q."/>
            <person name="Wang J."/>
        </authorList>
    </citation>
    <scope>NUCLEOTIDE SEQUENCE</scope>
</reference>
<evidence type="ECO:0000256" key="5">
    <source>
        <dbReference type="ARBA" id="ARBA00022968"/>
    </source>
</evidence>
<dbReference type="GeneID" id="103389634"/>
<dbReference type="InterPro" id="IPR027417">
    <property type="entry name" value="P-loop_NTPase"/>
</dbReference>
<dbReference type="PANTHER" id="PTHR14647:SF83">
    <property type="entry name" value="GALACTOSE-3-O-SULFOTRANSFERASE 3"/>
    <property type="match status" value="1"/>
</dbReference>
<evidence type="ECO:0000313" key="10">
    <source>
        <dbReference type="Ensembl" id="ENSCSEP00000011256.1"/>
    </source>
</evidence>
<keyword evidence="4" id="KW-0812">Transmembrane</keyword>
<dbReference type="Proteomes" id="UP000265120">
    <property type="component" value="Chromosome 14"/>
</dbReference>
<evidence type="ECO:0000256" key="9">
    <source>
        <dbReference type="ARBA" id="ARBA00023180"/>
    </source>
</evidence>
<comment type="similarity">
    <text evidence="2">Belongs to the galactose-3-O-sulfotransferase family.</text>
</comment>
<dbReference type="RefSeq" id="XP_008323358.1">
    <property type="nucleotide sequence ID" value="XM_008325136.1"/>
</dbReference>
<name>A0A3P8VDF4_CYNSE</name>
<dbReference type="SUPFAM" id="SSF52540">
    <property type="entry name" value="P-loop containing nucleoside triphosphate hydrolases"/>
    <property type="match status" value="1"/>
</dbReference>
<keyword evidence="8" id="KW-0472">Membrane</keyword>
<dbReference type="KEGG" id="csem:103389634"/>
<keyword evidence="3" id="KW-0808">Transferase</keyword>
<dbReference type="InterPro" id="IPR009729">
    <property type="entry name" value="Gal-3-0_sulfotransfrase"/>
</dbReference>
<evidence type="ECO:0000256" key="2">
    <source>
        <dbReference type="ARBA" id="ARBA00008124"/>
    </source>
</evidence>
<reference evidence="10" key="3">
    <citation type="submission" date="2025-09" db="UniProtKB">
        <authorList>
            <consortium name="Ensembl"/>
        </authorList>
    </citation>
    <scope>IDENTIFICATION</scope>
</reference>
<dbReference type="GO" id="GO:0000139">
    <property type="term" value="C:Golgi membrane"/>
    <property type="evidence" value="ECO:0007669"/>
    <property type="project" value="UniProtKB-SubCell"/>
</dbReference>
<keyword evidence="9" id="KW-0325">Glycoprotein</keyword>
<keyword evidence="7" id="KW-0333">Golgi apparatus</keyword>
<reference evidence="10" key="2">
    <citation type="submission" date="2025-08" db="UniProtKB">
        <authorList>
            <consortium name="Ensembl"/>
        </authorList>
    </citation>
    <scope>IDENTIFICATION</scope>
</reference>
<dbReference type="InParanoid" id="A0A3P8VDF4"/>
<dbReference type="GO" id="GO:0009247">
    <property type="term" value="P:glycolipid biosynthetic process"/>
    <property type="evidence" value="ECO:0007669"/>
    <property type="project" value="InterPro"/>
</dbReference>
<dbReference type="Ensembl" id="ENSCSET00000011393.1">
    <property type="protein sequence ID" value="ENSCSEP00000011256.1"/>
    <property type="gene ID" value="ENSCSEG00000007242.1"/>
</dbReference>
<evidence type="ECO:0000256" key="1">
    <source>
        <dbReference type="ARBA" id="ARBA00004323"/>
    </source>
</evidence>
<comment type="subcellular location">
    <subcellularLocation>
        <location evidence="1">Golgi apparatus membrane</location>
        <topology evidence="1">Single-pass type II membrane protein</topology>
    </subcellularLocation>
</comment>
<keyword evidence="5" id="KW-0735">Signal-anchor</keyword>
<keyword evidence="6" id="KW-1133">Transmembrane helix</keyword>
<dbReference type="OMA" id="PANIICN"/>
<accession>A0A3P8VDF4</accession>
<evidence type="ECO:0000256" key="4">
    <source>
        <dbReference type="ARBA" id="ARBA00022692"/>
    </source>
</evidence>
<keyword evidence="11" id="KW-1185">Reference proteome</keyword>
<sequence length="409" mass="47766">MYRLLFKVLVMGRENLKKTLLLTVIIVCVLLLDRTYRMLEPLPPSCPTLQSQPGSPLRNKHTNIVFLKTHKTSGTTIQNILFRFADHHNLTVALPKQNYVNLFGYPRSFSNQFVHPHTLPANIICNVLRFNKTELQRLMPRDAIYVTIMREPGAMFESSFSFFNLLCESFSQVPDGSIKTFLEEPQRYYKPDEPNSMFAHNLMTFDLGGDHNHPATDVAYAHAFVAEMEQIYSLVMISEYFDESLILLRHLLSWDLDDILYLELNMRTASSKQSLTLGLNEKIRAWNSLDAHLYDHFNTSLWRKLNALDPLCLEKELELFRRAREKLMMTCFGVQKPRLLSPEEIKNADLRPWQPNKKTVIKGYDLPKELPESTRKYCLKFTMPEIQYTNRLLHLESLRHQQRNSNTLP</sequence>
<dbReference type="PANTHER" id="PTHR14647">
    <property type="entry name" value="GALACTOSE-3-O-SULFOTRANSFERASE"/>
    <property type="match status" value="1"/>
</dbReference>
<evidence type="ECO:0000256" key="7">
    <source>
        <dbReference type="ARBA" id="ARBA00023034"/>
    </source>
</evidence>
<organism evidence="10 11">
    <name type="scientific">Cynoglossus semilaevis</name>
    <name type="common">Tongue sole</name>
    <dbReference type="NCBI Taxonomy" id="244447"/>
    <lineage>
        <taxon>Eukaryota</taxon>
        <taxon>Metazoa</taxon>
        <taxon>Chordata</taxon>
        <taxon>Craniata</taxon>
        <taxon>Vertebrata</taxon>
        <taxon>Euteleostomi</taxon>
        <taxon>Actinopterygii</taxon>
        <taxon>Neopterygii</taxon>
        <taxon>Teleostei</taxon>
        <taxon>Neoteleostei</taxon>
        <taxon>Acanthomorphata</taxon>
        <taxon>Carangaria</taxon>
        <taxon>Pleuronectiformes</taxon>
        <taxon>Pleuronectoidei</taxon>
        <taxon>Cynoglossidae</taxon>
        <taxon>Cynoglossinae</taxon>
        <taxon>Cynoglossus</taxon>
    </lineage>
</organism>
<dbReference type="Pfam" id="PF06990">
    <property type="entry name" value="Gal-3-0_sulfotr"/>
    <property type="match status" value="1"/>
</dbReference>
<dbReference type="OrthoDB" id="514299at2759"/>
<proteinExistence type="inferred from homology"/>
<protein>
    <submittedName>
        <fullName evidence="10">Galactose-3-O-sulfotransferase 3</fullName>
    </submittedName>
</protein>
<dbReference type="GO" id="GO:0001733">
    <property type="term" value="F:galactosylceramide sulfotransferase activity"/>
    <property type="evidence" value="ECO:0007669"/>
    <property type="project" value="InterPro"/>
</dbReference>
<evidence type="ECO:0000256" key="6">
    <source>
        <dbReference type="ARBA" id="ARBA00022989"/>
    </source>
</evidence>
<evidence type="ECO:0000256" key="8">
    <source>
        <dbReference type="ARBA" id="ARBA00023136"/>
    </source>
</evidence>
<evidence type="ECO:0000256" key="3">
    <source>
        <dbReference type="ARBA" id="ARBA00022679"/>
    </source>
</evidence>
<dbReference type="AlphaFoldDB" id="A0A3P8VDF4"/>
<dbReference type="GeneTree" id="ENSGT00950000182923"/>